<evidence type="ECO:0000313" key="2">
    <source>
        <dbReference type="Proteomes" id="UP001642464"/>
    </source>
</evidence>
<reference evidence="1 2" key="1">
    <citation type="submission" date="2024-02" db="EMBL/GenBank/DDBJ databases">
        <authorList>
            <person name="Chen Y."/>
            <person name="Shah S."/>
            <person name="Dougan E. K."/>
            <person name="Thang M."/>
            <person name="Chan C."/>
        </authorList>
    </citation>
    <scope>NUCLEOTIDE SEQUENCE [LARGE SCALE GENOMIC DNA]</scope>
</reference>
<organism evidence="1 2">
    <name type="scientific">Durusdinium trenchii</name>
    <dbReference type="NCBI Taxonomy" id="1381693"/>
    <lineage>
        <taxon>Eukaryota</taxon>
        <taxon>Sar</taxon>
        <taxon>Alveolata</taxon>
        <taxon>Dinophyceae</taxon>
        <taxon>Suessiales</taxon>
        <taxon>Symbiodiniaceae</taxon>
        <taxon>Durusdinium</taxon>
    </lineage>
</organism>
<dbReference type="Proteomes" id="UP001642464">
    <property type="component" value="Unassembled WGS sequence"/>
</dbReference>
<evidence type="ECO:0000313" key="1">
    <source>
        <dbReference type="EMBL" id="CAK9094173.1"/>
    </source>
</evidence>
<keyword evidence="2" id="KW-1185">Reference proteome</keyword>
<protein>
    <submittedName>
        <fullName evidence="1">Uncharacterized protein</fullName>
    </submittedName>
</protein>
<accession>A0ABP0R0U4</accession>
<comment type="caution">
    <text evidence="1">The sequence shown here is derived from an EMBL/GenBank/DDBJ whole genome shotgun (WGS) entry which is preliminary data.</text>
</comment>
<dbReference type="EMBL" id="CAXAMM010040581">
    <property type="protein sequence ID" value="CAK9094173.1"/>
    <property type="molecule type" value="Genomic_DNA"/>
</dbReference>
<gene>
    <name evidence="1" type="ORF">SCF082_LOCUS44273</name>
</gene>
<sequence>MQTAWLQEGPMPDINMKVDLGFDPSLAAPSKLFMVKGWNRSVCCLTTLWAMFELPGLYEAGKYTQARFITHESLAMNLLNVGFNRLGSKAALDYPALHRCFHIVQFINFIDSMMCLKENLQRICAGYMALLDQFMTMVPKSFADSVIPDINKTFAMRHADHDILHMLEHSVPPADVTKVALFSSPLAKFKHEAGLDLKYLSDRYQKGKAAVENMMNKCHRFTHQSSIIMAHNAIVSMQNELGTNGFAEWSGASWLLQRDWLTKEKDDKSVDIRYLGVYHDADAAVMKSAKDSVAGRMLSQWWDKSDEAGATSRPNATFGVEPPKLEVLSYSDHGHLRIPDVLQQKFKPSHGAALQACLDALADETAIAKALVAYHGGSPTTTSPTKADAPRTVANPDWQGEAVVNFRKRLHLSGVPITDFESSNSLDACAKLAREPSLEAAVTTTGHLFLVNKTEKDIALPAGELFGFNLEHAATLDASLSWLVSDDKQLVALIKEGTDKELMSLAEVVCSVAKNKGITECKIIDHELQPKLKAHHV</sequence>
<proteinExistence type="predicted"/>
<name>A0ABP0R0U4_9DINO</name>